<reference evidence="1" key="1">
    <citation type="journal article" date="2025" name="Int. J. Syst. Evol. Microbiol.">
        <title>Inconstantimicrobium mannanitabidum sp. nov., a novel member of the family Clostridiaceae isolated from anoxic soil under the treatment of reductive soil disinfestation.</title>
        <authorList>
            <person name="Ueki A."/>
            <person name="Tonouchi A."/>
            <person name="Honma S."/>
            <person name="Kaku N."/>
            <person name="Ueki K."/>
        </authorList>
    </citation>
    <scope>NUCLEOTIDE SEQUENCE</scope>
    <source>
        <strain evidence="1">TW13</strain>
    </source>
</reference>
<dbReference type="Proteomes" id="UP001058074">
    <property type="component" value="Unassembled WGS sequence"/>
</dbReference>
<organism evidence="1 2">
    <name type="scientific">Inconstantimicrobium mannanitabidum</name>
    <dbReference type="NCBI Taxonomy" id="1604901"/>
    <lineage>
        <taxon>Bacteria</taxon>
        <taxon>Bacillati</taxon>
        <taxon>Bacillota</taxon>
        <taxon>Clostridia</taxon>
        <taxon>Eubacteriales</taxon>
        <taxon>Clostridiaceae</taxon>
        <taxon>Inconstantimicrobium</taxon>
    </lineage>
</organism>
<keyword evidence="2" id="KW-1185">Reference proteome</keyword>
<comment type="caution">
    <text evidence="1">The sequence shown here is derived from an EMBL/GenBank/DDBJ whole genome shotgun (WGS) entry which is preliminary data.</text>
</comment>
<dbReference type="EMBL" id="BROD01000001">
    <property type="protein sequence ID" value="GKX68008.1"/>
    <property type="molecule type" value="Genomic_DNA"/>
</dbReference>
<evidence type="ECO:0000313" key="1">
    <source>
        <dbReference type="EMBL" id="GKX68008.1"/>
    </source>
</evidence>
<evidence type="ECO:0000313" key="2">
    <source>
        <dbReference type="Proteomes" id="UP001058074"/>
    </source>
</evidence>
<sequence>MNRDFSKKDMLQLIVATEFMKEDLALYLNTHPDDKEAIKKYNTYVLECKKLKETYEANCAMLSEHDSLSPYPWQWISEPWPWEYEANFKLEKEEF</sequence>
<gene>
    <name evidence="1" type="ORF">rsdtw13_32660</name>
</gene>
<protein>
    <submittedName>
        <fullName evidence="1">Spore coat protein CotJB</fullName>
    </submittedName>
</protein>
<name>A0ACB5RFZ1_9CLOT</name>
<proteinExistence type="predicted"/>
<accession>A0ACB5RFZ1</accession>